<accession>A0A7X3MH59</accession>
<evidence type="ECO:0000313" key="1">
    <source>
        <dbReference type="EMBL" id="MXP76267.1"/>
    </source>
</evidence>
<protein>
    <submittedName>
        <fullName evidence="1">Uncharacterized protein</fullName>
    </submittedName>
</protein>
<comment type="caution">
    <text evidence="1">The sequence shown here is derived from an EMBL/GenBank/DDBJ whole genome shotgun (WGS) entry which is preliminary data.</text>
</comment>
<proteinExistence type="predicted"/>
<keyword evidence="2" id="KW-1185">Reference proteome</keyword>
<sequence>MEKLAYEFRDFNIENHNITFDTDGEGVLISFPFTENTPAIIKNKLNGMISRAINIYLMNSIIEGCIPTAENLLLNASMQINQCYGEKPQYYISLTISDLYPEIGMDVWIEETCNIYSESPEFCNEFITYCRYQLDKMLFWQM</sequence>
<organism evidence="1 2">
    <name type="scientific">Sporofaciens musculi</name>
    <dbReference type="NCBI Taxonomy" id="2681861"/>
    <lineage>
        <taxon>Bacteria</taxon>
        <taxon>Bacillati</taxon>
        <taxon>Bacillota</taxon>
        <taxon>Clostridia</taxon>
        <taxon>Lachnospirales</taxon>
        <taxon>Lachnospiraceae</taxon>
        <taxon>Sporofaciens</taxon>
    </lineage>
</organism>
<dbReference type="RefSeq" id="WP_159751418.1">
    <property type="nucleotide sequence ID" value="NZ_WUQX01000001.1"/>
</dbReference>
<dbReference type="EMBL" id="WUQX01000001">
    <property type="protein sequence ID" value="MXP76267.1"/>
    <property type="molecule type" value="Genomic_DNA"/>
</dbReference>
<evidence type="ECO:0000313" key="2">
    <source>
        <dbReference type="Proteomes" id="UP000460412"/>
    </source>
</evidence>
<dbReference type="AlphaFoldDB" id="A0A7X3MH59"/>
<reference evidence="1 2" key="1">
    <citation type="submission" date="2019-12" db="EMBL/GenBank/DDBJ databases">
        <title>Sporaefaciens musculi gen. nov., sp. nov., a novel bacterium isolated from the caecum of an obese mouse.</title>
        <authorList>
            <person name="Rasmussen T.S."/>
            <person name="Streidl T."/>
            <person name="Hitch T.C.A."/>
            <person name="Wortmann E."/>
            <person name="Deptula P."/>
            <person name="Hansen M."/>
            <person name="Nielsen D.S."/>
            <person name="Clavel T."/>
            <person name="Vogensen F.K."/>
        </authorList>
    </citation>
    <scope>NUCLEOTIDE SEQUENCE [LARGE SCALE GENOMIC DNA]</scope>
    <source>
        <strain evidence="1 2">WCA-9-b2</strain>
    </source>
</reference>
<dbReference type="Proteomes" id="UP000460412">
    <property type="component" value="Unassembled WGS sequence"/>
</dbReference>
<name>A0A7X3MH59_9FIRM</name>
<gene>
    <name evidence="1" type="ORF">GN277_12935</name>
</gene>